<feature type="region of interest" description="Disordered" evidence="5">
    <location>
        <begin position="529"/>
        <end position="557"/>
    </location>
</feature>
<feature type="transmembrane region" description="Helical" evidence="6">
    <location>
        <begin position="76"/>
        <end position="99"/>
    </location>
</feature>
<comment type="subcellular location">
    <subcellularLocation>
        <location evidence="1">Membrane</location>
        <topology evidence="1">Multi-pass membrane protein</topology>
    </subcellularLocation>
</comment>
<dbReference type="OrthoDB" id="288203at2759"/>
<dbReference type="PANTHER" id="PTHR11814">
    <property type="entry name" value="SULFATE TRANSPORTER"/>
    <property type="match status" value="1"/>
</dbReference>
<feature type="transmembrane region" description="Helical" evidence="6">
    <location>
        <begin position="288"/>
        <end position="308"/>
    </location>
</feature>
<evidence type="ECO:0000313" key="9">
    <source>
        <dbReference type="RefSeq" id="XP_034248096.1"/>
    </source>
</evidence>
<keyword evidence="8" id="KW-1185">Reference proteome</keyword>
<feature type="transmembrane region" description="Helical" evidence="6">
    <location>
        <begin position="315"/>
        <end position="336"/>
    </location>
</feature>
<dbReference type="GO" id="GO:0016020">
    <property type="term" value="C:membrane"/>
    <property type="evidence" value="ECO:0007669"/>
    <property type="project" value="UniProtKB-SubCell"/>
</dbReference>
<evidence type="ECO:0000256" key="3">
    <source>
        <dbReference type="ARBA" id="ARBA00022989"/>
    </source>
</evidence>
<dbReference type="Pfam" id="PF00916">
    <property type="entry name" value="Sulfate_transp"/>
    <property type="match status" value="2"/>
</dbReference>
<protein>
    <submittedName>
        <fullName evidence="9">Sodium-independent sulfate anion transporter-like isoform X3</fullName>
    </submittedName>
</protein>
<evidence type="ECO:0000256" key="2">
    <source>
        <dbReference type="ARBA" id="ARBA00022692"/>
    </source>
</evidence>
<reference evidence="9" key="1">
    <citation type="submission" date="2025-08" db="UniProtKB">
        <authorList>
            <consortium name="RefSeq"/>
        </authorList>
    </citation>
    <scope>IDENTIFICATION</scope>
    <source>
        <tissue evidence="9">Total insect</tissue>
    </source>
</reference>
<dbReference type="GO" id="GO:0055085">
    <property type="term" value="P:transmembrane transport"/>
    <property type="evidence" value="ECO:0007669"/>
    <property type="project" value="InterPro"/>
</dbReference>
<feature type="transmembrane region" description="Helical" evidence="6">
    <location>
        <begin position="216"/>
        <end position="239"/>
    </location>
</feature>
<keyword evidence="2 6" id="KW-0812">Transmembrane</keyword>
<dbReference type="CDD" id="cd07042">
    <property type="entry name" value="STAS_SulP_like_sulfate_transporter"/>
    <property type="match status" value="1"/>
</dbReference>
<proteinExistence type="predicted"/>
<feature type="transmembrane region" description="Helical" evidence="6">
    <location>
        <begin position="348"/>
        <end position="371"/>
    </location>
</feature>
<dbReference type="InterPro" id="IPR001902">
    <property type="entry name" value="SLC26A/SulP_fam"/>
</dbReference>
<dbReference type="GeneID" id="117649420"/>
<feature type="transmembrane region" description="Helical" evidence="6">
    <location>
        <begin position="119"/>
        <end position="138"/>
    </location>
</feature>
<accession>A0A6P8ZST1</accession>
<keyword evidence="3 6" id="KW-1133">Transmembrane helix</keyword>
<evidence type="ECO:0000256" key="4">
    <source>
        <dbReference type="ARBA" id="ARBA00023136"/>
    </source>
</evidence>
<keyword evidence="4 6" id="KW-0472">Membrane</keyword>
<dbReference type="InterPro" id="IPR011547">
    <property type="entry name" value="SLC26A/SulP_dom"/>
</dbReference>
<evidence type="ECO:0000256" key="1">
    <source>
        <dbReference type="ARBA" id="ARBA00004141"/>
    </source>
</evidence>
<gene>
    <name evidence="9" type="primary">LOC117649420</name>
</gene>
<dbReference type="AlphaFoldDB" id="A0A6P8ZST1"/>
<organism evidence="9">
    <name type="scientific">Thrips palmi</name>
    <name type="common">Melon thrips</name>
    <dbReference type="NCBI Taxonomy" id="161013"/>
    <lineage>
        <taxon>Eukaryota</taxon>
        <taxon>Metazoa</taxon>
        <taxon>Ecdysozoa</taxon>
        <taxon>Arthropoda</taxon>
        <taxon>Hexapoda</taxon>
        <taxon>Insecta</taxon>
        <taxon>Pterygota</taxon>
        <taxon>Neoptera</taxon>
        <taxon>Paraneoptera</taxon>
        <taxon>Thysanoptera</taxon>
        <taxon>Terebrantia</taxon>
        <taxon>Thripoidea</taxon>
        <taxon>Thripidae</taxon>
        <taxon>Thrips</taxon>
    </lineage>
</organism>
<evidence type="ECO:0000259" key="7">
    <source>
        <dbReference type="PROSITE" id="PS50801"/>
    </source>
</evidence>
<dbReference type="SUPFAM" id="SSF52091">
    <property type="entry name" value="SpoIIaa-like"/>
    <property type="match status" value="1"/>
</dbReference>
<dbReference type="InterPro" id="IPR036513">
    <property type="entry name" value="STAS_dom_sf"/>
</dbReference>
<dbReference type="Gene3D" id="3.30.750.24">
    <property type="entry name" value="STAS domain"/>
    <property type="match status" value="1"/>
</dbReference>
<evidence type="ECO:0000256" key="5">
    <source>
        <dbReference type="SAM" id="MobiDB-lite"/>
    </source>
</evidence>
<dbReference type="RefSeq" id="XP_034248096.1">
    <property type="nucleotide sequence ID" value="XM_034392205.1"/>
</dbReference>
<name>A0A6P8ZST1_THRPL</name>
<evidence type="ECO:0000256" key="6">
    <source>
        <dbReference type="SAM" id="Phobius"/>
    </source>
</evidence>
<dbReference type="Pfam" id="PF01740">
    <property type="entry name" value="STAS"/>
    <property type="match status" value="1"/>
</dbReference>
<feature type="compositionally biased region" description="Low complexity" evidence="5">
    <location>
        <begin position="534"/>
        <end position="557"/>
    </location>
</feature>
<evidence type="ECO:0000313" key="8">
    <source>
        <dbReference type="Proteomes" id="UP000515158"/>
    </source>
</evidence>
<dbReference type="InterPro" id="IPR002645">
    <property type="entry name" value="STAS_dom"/>
</dbReference>
<sequence length="557" mass="60397">MRVASNTVKIKQVYEHYVNFILSLPLQKPIFWFTFNVGYYLKQSPCPKIDSEGLLEYLRISHAQRLRRLLRRRVPLVTWLPSYSAEYVVADLVAGVTLGLTLLPQSIAYAQLAGVSPRFGLYSAFTGGIVYMLLGTIKEVTIGPTSLMAIVTFQFTRELNIHFVILLTFLTGLVQLIMGVLRLGDIVPGLPTLALPPFHTTIGNRTYTFPDMVSELGVGIIIVPLVGVLGNVAIAKAFASDQTMDATQEMVALAGCNLVGSLVQAMPVCGAFTRSAVSHASGVRTPMVGLYTTTLVVLALAFLTPYFYFIPRATLAAVLICAVAFLIDASIVPQLWRTSKRDLVTLLVTFSACLCFGVEVGLVLGMALDLTRLLHVWARPRLTITICCEGGGEYILVRPSLGLLFPGVDTLRQLVDEAGLHEGQGTLPVVVDCAPILAMDFTGVKAFEALVRDFEKRGQQLLFLEVDPDVRDLLRRAGLYNSISFCEEEDDLPSMMFGERLRTASNQDADDARSSLAACEWGVDGKVQRGDGDASSTATAGVTASSATTPAGPRCSI</sequence>
<dbReference type="PROSITE" id="PS50801">
    <property type="entry name" value="STAS"/>
    <property type="match status" value="1"/>
</dbReference>
<feature type="domain" description="STAS" evidence="7">
    <location>
        <begin position="403"/>
        <end position="484"/>
    </location>
</feature>
<dbReference type="Proteomes" id="UP000515158">
    <property type="component" value="Unplaced"/>
</dbReference>
<feature type="transmembrane region" description="Helical" evidence="6">
    <location>
        <begin position="159"/>
        <end position="181"/>
    </location>
</feature>